<dbReference type="InterPro" id="IPR051218">
    <property type="entry name" value="Sec_MonoDiacylglyc_Lipase"/>
</dbReference>
<feature type="chain" id="PRO_5022745404" evidence="5">
    <location>
        <begin position="22"/>
        <end position="300"/>
    </location>
</feature>
<keyword evidence="1" id="KW-1015">Disulfide bond</keyword>
<dbReference type="PANTHER" id="PTHR45856">
    <property type="entry name" value="ALPHA/BETA-HYDROLASES SUPERFAMILY PROTEIN"/>
    <property type="match status" value="1"/>
</dbReference>
<dbReference type="Gene3D" id="3.40.50.1820">
    <property type="entry name" value="alpha/beta hydrolase"/>
    <property type="match status" value="1"/>
</dbReference>
<sequence>MRSFFSILSLSLLSLVGFSAAAPTLEARQGVSTLTTAQVASYKPYTYYASAAYCAPANTRAWNCGRACNGNPGFQPIASGGDGAATQYWYVGYDPNLKTIVVAHQGTDASKIFPIVTNAQFALTSLSASLFPGVSSSVKTHDGFNEAHARSANAILSAVRTGLSQHGVTSVTVVGHSLGGALAVIGTLHLSVNLPAGTRFRTVTYAMPRVGNDAFVNLVNSKSTLNRINNKDDIVPIVPGRFLDFSHTAGEIHIVNNNNWISCPGTDNTNSQCTIGYVPNVLAGTLNDHSGPFDGLNIGC</sequence>
<gene>
    <name evidence="7" type="ORF">FA15DRAFT_604639</name>
</gene>
<reference evidence="7 8" key="1">
    <citation type="journal article" date="2019" name="Nat. Ecol. Evol.">
        <title>Megaphylogeny resolves global patterns of mushroom evolution.</title>
        <authorList>
            <person name="Varga T."/>
            <person name="Krizsan K."/>
            <person name="Foldi C."/>
            <person name="Dima B."/>
            <person name="Sanchez-Garcia M."/>
            <person name="Sanchez-Ramirez S."/>
            <person name="Szollosi G.J."/>
            <person name="Szarkandi J.G."/>
            <person name="Papp V."/>
            <person name="Albert L."/>
            <person name="Andreopoulos W."/>
            <person name="Angelini C."/>
            <person name="Antonin V."/>
            <person name="Barry K.W."/>
            <person name="Bougher N.L."/>
            <person name="Buchanan P."/>
            <person name="Buyck B."/>
            <person name="Bense V."/>
            <person name="Catcheside P."/>
            <person name="Chovatia M."/>
            <person name="Cooper J."/>
            <person name="Damon W."/>
            <person name="Desjardin D."/>
            <person name="Finy P."/>
            <person name="Geml J."/>
            <person name="Haridas S."/>
            <person name="Hughes K."/>
            <person name="Justo A."/>
            <person name="Karasinski D."/>
            <person name="Kautmanova I."/>
            <person name="Kiss B."/>
            <person name="Kocsube S."/>
            <person name="Kotiranta H."/>
            <person name="LaButti K.M."/>
            <person name="Lechner B.E."/>
            <person name="Liimatainen K."/>
            <person name="Lipzen A."/>
            <person name="Lukacs Z."/>
            <person name="Mihaltcheva S."/>
            <person name="Morgado L.N."/>
            <person name="Niskanen T."/>
            <person name="Noordeloos M.E."/>
            <person name="Ohm R.A."/>
            <person name="Ortiz-Santana B."/>
            <person name="Ovrebo C."/>
            <person name="Racz N."/>
            <person name="Riley R."/>
            <person name="Savchenko A."/>
            <person name="Shiryaev A."/>
            <person name="Soop K."/>
            <person name="Spirin V."/>
            <person name="Szebenyi C."/>
            <person name="Tomsovsky M."/>
            <person name="Tulloss R.E."/>
            <person name="Uehling J."/>
            <person name="Grigoriev I.V."/>
            <person name="Vagvolgyi C."/>
            <person name="Papp T."/>
            <person name="Martin F.M."/>
            <person name="Miettinen O."/>
            <person name="Hibbett D.S."/>
            <person name="Nagy L.G."/>
        </authorList>
    </citation>
    <scope>NUCLEOTIDE SEQUENCE [LARGE SCALE GENOMIC DNA]</scope>
    <source>
        <strain evidence="7 8">CBS 121175</strain>
    </source>
</reference>
<dbReference type="AlphaFoldDB" id="A0A5C3KC76"/>
<protein>
    <submittedName>
        <fullName evidence="7">Lipase</fullName>
    </submittedName>
</protein>
<accession>A0A5C3KC76</accession>
<comment type="catalytic activity">
    <reaction evidence="4">
        <text>a monoacylglycerol + H2O = glycerol + a fatty acid + H(+)</text>
        <dbReference type="Rhea" id="RHEA:15245"/>
        <dbReference type="ChEBI" id="CHEBI:15377"/>
        <dbReference type="ChEBI" id="CHEBI:15378"/>
        <dbReference type="ChEBI" id="CHEBI:17408"/>
        <dbReference type="ChEBI" id="CHEBI:17754"/>
        <dbReference type="ChEBI" id="CHEBI:28868"/>
    </reaction>
</comment>
<evidence type="ECO:0000256" key="2">
    <source>
        <dbReference type="ARBA" id="ARBA00043996"/>
    </source>
</evidence>
<dbReference type="Pfam" id="PF01764">
    <property type="entry name" value="Lipase_3"/>
    <property type="match status" value="1"/>
</dbReference>
<proteinExistence type="inferred from homology"/>
<dbReference type="EMBL" id="ML210477">
    <property type="protein sequence ID" value="TFK17669.1"/>
    <property type="molecule type" value="Genomic_DNA"/>
</dbReference>
<evidence type="ECO:0000256" key="4">
    <source>
        <dbReference type="ARBA" id="ARBA00048461"/>
    </source>
</evidence>
<evidence type="ECO:0000256" key="5">
    <source>
        <dbReference type="SAM" id="SignalP"/>
    </source>
</evidence>
<comment type="catalytic activity">
    <reaction evidence="3">
        <text>a diacylglycerol + H2O = a monoacylglycerol + a fatty acid + H(+)</text>
        <dbReference type="Rhea" id="RHEA:32731"/>
        <dbReference type="ChEBI" id="CHEBI:15377"/>
        <dbReference type="ChEBI" id="CHEBI:15378"/>
        <dbReference type="ChEBI" id="CHEBI:17408"/>
        <dbReference type="ChEBI" id="CHEBI:18035"/>
        <dbReference type="ChEBI" id="CHEBI:28868"/>
    </reaction>
</comment>
<dbReference type="STRING" id="230819.A0A5C3KC76"/>
<dbReference type="InterPro" id="IPR029058">
    <property type="entry name" value="AB_hydrolase_fold"/>
</dbReference>
<evidence type="ECO:0000256" key="1">
    <source>
        <dbReference type="ARBA" id="ARBA00023157"/>
    </source>
</evidence>
<keyword evidence="5" id="KW-0732">Signal</keyword>
<evidence type="ECO:0000313" key="7">
    <source>
        <dbReference type="EMBL" id="TFK17669.1"/>
    </source>
</evidence>
<evidence type="ECO:0000259" key="6">
    <source>
        <dbReference type="Pfam" id="PF01764"/>
    </source>
</evidence>
<evidence type="ECO:0000313" key="8">
    <source>
        <dbReference type="Proteomes" id="UP000307440"/>
    </source>
</evidence>
<feature type="domain" description="Fungal lipase-type" evidence="6">
    <location>
        <begin position="101"/>
        <end position="241"/>
    </location>
</feature>
<feature type="signal peptide" evidence="5">
    <location>
        <begin position="1"/>
        <end position="21"/>
    </location>
</feature>
<name>A0A5C3KC76_COPMA</name>
<keyword evidence="8" id="KW-1185">Reference proteome</keyword>
<dbReference type="InterPro" id="IPR002921">
    <property type="entry name" value="Fungal_lipase-type"/>
</dbReference>
<evidence type="ECO:0000256" key="3">
    <source>
        <dbReference type="ARBA" id="ARBA00047591"/>
    </source>
</evidence>
<dbReference type="PANTHER" id="PTHR45856:SF25">
    <property type="entry name" value="FUNGAL LIPASE-LIKE DOMAIN-CONTAINING PROTEIN"/>
    <property type="match status" value="1"/>
</dbReference>
<dbReference type="Proteomes" id="UP000307440">
    <property type="component" value="Unassembled WGS sequence"/>
</dbReference>
<organism evidence="7 8">
    <name type="scientific">Coprinopsis marcescibilis</name>
    <name type="common">Agaric fungus</name>
    <name type="synonym">Psathyrella marcescibilis</name>
    <dbReference type="NCBI Taxonomy" id="230819"/>
    <lineage>
        <taxon>Eukaryota</taxon>
        <taxon>Fungi</taxon>
        <taxon>Dikarya</taxon>
        <taxon>Basidiomycota</taxon>
        <taxon>Agaricomycotina</taxon>
        <taxon>Agaricomycetes</taxon>
        <taxon>Agaricomycetidae</taxon>
        <taxon>Agaricales</taxon>
        <taxon>Agaricineae</taxon>
        <taxon>Psathyrellaceae</taxon>
        <taxon>Coprinopsis</taxon>
    </lineage>
</organism>
<dbReference type="CDD" id="cd00519">
    <property type="entry name" value="Lipase_3"/>
    <property type="match status" value="1"/>
</dbReference>
<comment type="similarity">
    <text evidence="2">Belongs to the AB hydrolase superfamily. Lipase family. Class 3 subfamily.</text>
</comment>
<dbReference type="SUPFAM" id="SSF53474">
    <property type="entry name" value="alpha/beta-Hydrolases"/>
    <property type="match status" value="1"/>
</dbReference>
<dbReference type="GO" id="GO:0006629">
    <property type="term" value="P:lipid metabolic process"/>
    <property type="evidence" value="ECO:0007669"/>
    <property type="project" value="InterPro"/>
</dbReference>
<dbReference type="OrthoDB" id="426718at2759"/>